<sequence>MENNIQETSVVEYIQDSTLSSLCFLVRIARGVGKQKVERAQQQSGPHRLPLAVWLQECFQTPKPHTSGYILCKKLTRPSSDATKLPQSKRDEGWKDARFQRGSAISEGTWHPFRVICPLRR</sequence>
<dbReference type="Proteomes" id="UP000275385">
    <property type="component" value="Unassembled WGS sequence"/>
</dbReference>
<protein>
    <submittedName>
        <fullName evidence="1">Uncharacterized protein</fullName>
    </submittedName>
</protein>
<proteinExistence type="predicted"/>
<name>A0A420YCL1_9PEZI</name>
<dbReference type="AlphaFoldDB" id="A0A420YCL1"/>
<evidence type="ECO:0000313" key="1">
    <source>
        <dbReference type="EMBL" id="RKU45639.1"/>
    </source>
</evidence>
<comment type="caution">
    <text evidence="1">The sequence shown here is derived from an EMBL/GenBank/DDBJ whole genome shotgun (WGS) entry which is preliminary data.</text>
</comment>
<accession>A0A420YCL1</accession>
<keyword evidence="2" id="KW-1185">Reference proteome</keyword>
<organism evidence="1 2">
    <name type="scientific">Coniochaeta pulveracea</name>
    <dbReference type="NCBI Taxonomy" id="177199"/>
    <lineage>
        <taxon>Eukaryota</taxon>
        <taxon>Fungi</taxon>
        <taxon>Dikarya</taxon>
        <taxon>Ascomycota</taxon>
        <taxon>Pezizomycotina</taxon>
        <taxon>Sordariomycetes</taxon>
        <taxon>Sordariomycetidae</taxon>
        <taxon>Coniochaetales</taxon>
        <taxon>Coniochaetaceae</taxon>
        <taxon>Coniochaeta</taxon>
    </lineage>
</organism>
<dbReference type="EMBL" id="QVQW01000019">
    <property type="protein sequence ID" value="RKU45639.1"/>
    <property type="molecule type" value="Genomic_DNA"/>
</dbReference>
<gene>
    <name evidence="1" type="ORF">DL546_002126</name>
</gene>
<reference evidence="1 2" key="1">
    <citation type="submission" date="2018-08" db="EMBL/GenBank/DDBJ databases">
        <title>Draft genome of the lignicolous fungus Coniochaeta pulveracea.</title>
        <authorList>
            <person name="Borstlap C.J."/>
            <person name="De Witt R.N."/>
            <person name="Botha A."/>
            <person name="Volschenk H."/>
        </authorList>
    </citation>
    <scope>NUCLEOTIDE SEQUENCE [LARGE SCALE GENOMIC DNA]</scope>
    <source>
        <strain evidence="1 2">CAB683</strain>
    </source>
</reference>
<evidence type="ECO:0000313" key="2">
    <source>
        <dbReference type="Proteomes" id="UP000275385"/>
    </source>
</evidence>